<accession>A0AAE3ABU3</accession>
<keyword evidence="2" id="KW-0378">Hydrolase</keyword>
<dbReference type="Pfam" id="PF07859">
    <property type="entry name" value="Abhydrolase_3"/>
    <property type="match status" value="1"/>
</dbReference>
<dbReference type="EMBL" id="JAJEPW010000016">
    <property type="protein sequence ID" value="MCC2129309.1"/>
    <property type="molecule type" value="Genomic_DNA"/>
</dbReference>
<protein>
    <submittedName>
        <fullName evidence="2">Alpha/beta hydrolase fold domain-containing protein</fullName>
    </submittedName>
</protein>
<name>A0AAE3ABU3_9FIRM</name>
<feature type="domain" description="Alpha/beta hydrolase fold-3" evidence="1">
    <location>
        <begin position="2"/>
        <end position="43"/>
    </location>
</feature>
<dbReference type="InterPro" id="IPR029058">
    <property type="entry name" value="AB_hydrolase_fold"/>
</dbReference>
<sequence length="116" mass="12968">MVSPGYRLALAAPYPAALDDCYAALLYMKSHAAGLGIRVDQIVGDGEPFYAETVRYIENLKKCGIPASVDVYHSDMHAFDMMQPDTPLSREAARRFNEQFAYAQTHYFAPQGESER</sequence>
<dbReference type="GO" id="GO:0016787">
    <property type="term" value="F:hydrolase activity"/>
    <property type="evidence" value="ECO:0007669"/>
    <property type="project" value="UniProtKB-KW"/>
</dbReference>
<dbReference type="Gene3D" id="3.40.50.1820">
    <property type="entry name" value="alpha/beta hydrolase"/>
    <property type="match status" value="2"/>
</dbReference>
<dbReference type="RefSeq" id="WP_349048824.1">
    <property type="nucleotide sequence ID" value="NZ_JBBNJF010000264.1"/>
</dbReference>
<reference evidence="2" key="1">
    <citation type="submission" date="2021-10" db="EMBL/GenBank/DDBJ databases">
        <title>Anaerobic single-cell dispensing facilitates the cultivation of human gut bacteria.</title>
        <authorList>
            <person name="Afrizal A."/>
        </authorList>
    </citation>
    <scope>NUCLEOTIDE SEQUENCE</scope>
    <source>
        <strain evidence="2">CLA-AA-H272</strain>
    </source>
</reference>
<dbReference type="Proteomes" id="UP001199319">
    <property type="component" value="Unassembled WGS sequence"/>
</dbReference>
<dbReference type="AlphaFoldDB" id="A0AAE3ABU3"/>
<evidence type="ECO:0000313" key="2">
    <source>
        <dbReference type="EMBL" id="MCC2129309.1"/>
    </source>
</evidence>
<dbReference type="InterPro" id="IPR013094">
    <property type="entry name" value="AB_hydrolase_3"/>
</dbReference>
<dbReference type="SUPFAM" id="SSF53474">
    <property type="entry name" value="alpha/beta-Hydrolases"/>
    <property type="match status" value="1"/>
</dbReference>
<proteinExistence type="predicted"/>
<gene>
    <name evidence="2" type="ORF">LKD37_07245</name>
</gene>
<keyword evidence="3" id="KW-1185">Reference proteome</keyword>
<evidence type="ECO:0000313" key="3">
    <source>
        <dbReference type="Proteomes" id="UP001199319"/>
    </source>
</evidence>
<evidence type="ECO:0000259" key="1">
    <source>
        <dbReference type="Pfam" id="PF07859"/>
    </source>
</evidence>
<organism evidence="2 3">
    <name type="scientific">Brotocaccenecus cirricatena</name>
    <dbReference type="NCBI Taxonomy" id="3064195"/>
    <lineage>
        <taxon>Bacteria</taxon>
        <taxon>Bacillati</taxon>
        <taxon>Bacillota</taxon>
        <taxon>Clostridia</taxon>
        <taxon>Eubacteriales</taxon>
        <taxon>Oscillospiraceae</taxon>
        <taxon>Brotocaccenecus</taxon>
    </lineage>
</organism>
<comment type="caution">
    <text evidence="2">The sequence shown here is derived from an EMBL/GenBank/DDBJ whole genome shotgun (WGS) entry which is preliminary data.</text>
</comment>